<dbReference type="InterPro" id="IPR022712">
    <property type="entry name" value="Beta_Casp"/>
</dbReference>
<dbReference type="PANTHER" id="PTHR11203">
    <property type="entry name" value="CLEAVAGE AND POLYADENYLATION SPECIFICITY FACTOR FAMILY MEMBER"/>
    <property type="match status" value="1"/>
</dbReference>
<sequence>MRITFLGAAHEVTGSCTLVEAAGKRFLVDYGMEQGKNFFENAPLPVTPAQIDFLLVTHAHIDHSGRIPLLFKQGFSGPIHATVPTAHLCDIMLRDSAHIQESDAEWKTRKNKRRGEPPVEPLYTVADAAGAMELFVGHPYGERFTIAEGIEARFTDAGHLLGSASIELWLTEDGQTRKLVFSGDVGNINQPLLRDPQFVDGADYAVIESTYGDRLHNPPPDYAAALAGVLQRTFDRGGSVIIPSFAVGRTQEILYFIRQIKERGMVKGHDGFTVYVDSPLAINATKIFVDNAAYCYDEEAAALLRQGVNPIVFDGLVTASSVQESMAINADDRPKVILSASGMCEGGRIRHHLKHNLWDPKNVILFVGYQAVGTLGRSLVDGADEVRLFGEEVAVRAEILQLPGVSGHGDANELIRWITHLSPRPRHVFVNHGEDAVCASFAGRLRDEFGLDASAPYSGTVFDLLADACVVEAAPQPLRQAERAGKPAQKPLFEKLLRAVKRLSDLMAASAGRSNRDVERMTRRINDLCNEWEKD</sequence>
<dbReference type="InterPro" id="IPR011108">
    <property type="entry name" value="RMMBL"/>
</dbReference>
<dbReference type="InterPro" id="IPR001279">
    <property type="entry name" value="Metallo-B-lactamas"/>
</dbReference>
<protein>
    <submittedName>
        <fullName evidence="4">MBL fold metallo-hydrolase</fullName>
    </submittedName>
</protein>
<reference evidence="4" key="1">
    <citation type="submission" date="2020-10" db="EMBL/GenBank/DDBJ databases">
        <authorList>
            <person name="Gilroy R."/>
        </authorList>
    </citation>
    <scope>NUCLEOTIDE SEQUENCE</scope>
    <source>
        <strain evidence="4">ChiGjej2B2-16831</strain>
    </source>
</reference>
<organism evidence="4 5">
    <name type="scientific">Candidatus Aphodomorpha intestinavium</name>
    <dbReference type="NCBI Taxonomy" id="2840672"/>
    <lineage>
        <taxon>Bacteria</taxon>
        <taxon>Bacillati</taxon>
        <taxon>Bacillota</taxon>
        <taxon>Clostridia</taxon>
        <taxon>Eubacteriales</taxon>
        <taxon>Candidatus Aphodomorpha</taxon>
    </lineage>
</organism>
<gene>
    <name evidence="4" type="ORF">IAD24_04620</name>
</gene>
<feature type="domain" description="Metallo-beta-lactamase" evidence="2">
    <location>
        <begin position="13"/>
        <end position="226"/>
    </location>
</feature>
<evidence type="ECO:0000259" key="2">
    <source>
        <dbReference type="SMART" id="SM00849"/>
    </source>
</evidence>
<dbReference type="Pfam" id="PF07521">
    <property type="entry name" value="RMMBL"/>
    <property type="match status" value="1"/>
</dbReference>
<name>A0A9D1N3G6_9FIRM</name>
<dbReference type="SMART" id="SM01027">
    <property type="entry name" value="Beta-Casp"/>
    <property type="match status" value="1"/>
</dbReference>
<proteinExistence type="predicted"/>
<dbReference type="Gene3D" id="3.40.50.10890">
    <property type="match status" value="1"/>
</dbReference>
<evidence type="ECO:0000256" key="1">
    <source>
        <dbReference type="ARBA" id="ARBA00022801"/>
    </source>
</evidence>
<dbReference type="Pfam" id="PF00753">
    <property type="entry name" value="Lactamase_B"/>
    <property type="match status" value="1"/>
</dbReference>
<dbReference type="SMART" id="SM00849">
    <property type="entry name" value="Lactamase_B"/>
    <property type="match status" value="1"/>
</dbReference>
<feature type="domain" description="Beta-Casp" evidence="3">
    <location>
        <begin position="250"/>
        <end position="379"/>
    </location>
</feature>
<dbReference type="AlphaFoldDB" id="A0A9D1N3G6"/>
<dbReference type="GO" id="GO:0004521">
    <property type="term" value="F:RNA endonuclease activity"/>
    <property type="evidence" value="ECO:0007669"/>
    <property type="project" value="TreeGrafter"/>
</dbReference>
<comment type="caution">
    <text evidence="4">The sequence shown here is derived from an EMBL/GenBank/DDBJ whole genome shotgun (WGS) entry which is preliminary data.</text>
</comment>
<keyword evidence="1" id="KW-0378">Hydrolase</keyword>
<dbReference type="EMBL" id="DVNZ01000143">
    <property type="protein sequence ID" value="HIU94424.1"/>
    <property type="molecule type" value="Genomic_DNA"/>
</dbReference>
<dbReference type="Gene3D" id="3.60.15.10">
    <property type="entry name" value="Ribonuclease Z/Hydroxyacylglutathione hydrolase-like"/>
    <property type="match status" value="1"/>
</dbReference>
<accession>A0A9D1N3G6</accession>
<dbReference type="PANTHER" id="PTHR11203:SF37">
    <property type="entry name" value="INTEGRATOR COMPLEX SUBUNIT 11"/>
    <property type="match status" value="1"/>
</dbReference>
<dbReference type="InterPro" id="IPR050698">
    <property type="entry name" value="MBL"/>
</dbReference>
<dbReference type="InterPro" id="IPR036866">
    <property type="entry name" value="RibonucZ/Hydroxyglut_hydro"/>
</dbReference>
<evidence type="ECO:0000313" key="4">
    <source>
        <dbReference type="EMBL" id="HIU94424.1"/>
    </source>
</evidence>
<dbReference type="Pfam" id="PF10996">
    <property type="entry name" value="Beta-Casp"/>
    <property type="match status" value="1"/>
</dbReference>
<dbReference type="CDD" id="cd16295">
    <property type="entry name" value="TTHA0252-CPSF-like_MBL-fold"/>
    <property type="match status" value="1"/>
</dbReference>
<evidence type="ECO:0000259" key="3">
    <source>
        <dbReference type="SMART" id="SM01027"/>
    </source>
</evidence>
<dbReference type="Proteomes" id="UP000824128">
    <property type="component" value="Unassembled WGS sequence"/>
</dbReference>
<reference evidence="4" key="2">
    <citation type="journal article" date="2021" name="PeerJ">
        <title>Extensive microbial diversity within the chicken gut microbiome revealed by metagenomics and culture.</title>
        <authorList>
            <person name="Gilroy R."/>
            <person name="Ravi A."/>
            <person name="Getino M."/>
            <person name="Pursley I."/>
            <person name="Horton D.L."/>
            <person name="Alikhan N.F."/>
            <person name="Baker D."/>
            <person name="Gharbi K."/>
            <person name="Hall N."/>
            <person name="Watson M."/>
            <person name="Adriaenssens E.M."/>
            <person name="Foster-Nyarko E."/>
            <person name="Jarju S."/>
            <person name="Secka A."/>
            <person name="Antonio M."/>
            <person name="Oren A."/>
            <person name="Chaudhuri R.R."/>
            <person name="La Ragione R."/>
            <person name="Hildebrand F."/>
            <person name="Pallen M.J."/>
        </authorList>
    </citation>
    <scope>NUCLEOTIDE SEQUENCE</scope>
    <source>
        <strain evidence="4">ChiGjej2B2-16831</strain>
    </source>
</reference>
<evidence type="ECO:0000313" key="5">
    <source>
        <dbReference type="Proteomes" id="UP000824128"/>
    </source>
</evidence>
<dbReference type="GO" id="GO:0016787">
    <property type="term" value="F:hydrolase activity"/>
    <property type="evidence" value="ECO:0007669"/>
    <property type="project" value="UniProtKB-KW"/>
</dbReference>
<dbReference type="SUPFAM" id="SSF56281">
    <property type="entry name" value="Metallo-hydrolase/oxidoreductase"/>
    <property type="match status" value="1"/>
</dbReference>